<reference evidence="1" key="1">
    <citation type="submission" date="2020-09" db="EMBL/GenBank/DDBJ databases">
        <title>Genome-Enabled Discovery of Anthraquinone Biosynthesis in Senna tora.</title>
        <authorList>
            <person name="Kang S.-H."/>
            <person name="Pandey R.P."/>
            <person name="Lee C.-M."/>
            <person name="Sim J.-S."/>
            <person name="Jeong J.-T."/>
            <person name="Choi B.-S."/>
            <person name="Jung M."/>
            <person name="Ginzburg D."/>
            <person name="Zhao K."/>
            <person name="Won S.Y."/>
            <person name="Oh T.-J."/>
            <person name="Yu Y."/>
            <person name="Kim N.-H."/>
            <person name="Lee O.R."/>
            <person name="Lee T.-H."/>
            <person name="Bashyal P."/>
            <person name="Kim T.-S."/>
            <person name="Lee W.-H."/>
            <person name="Kawkins C."/>
            <person name="Kim C.-K."/>
            <person name="Kim J.S."/>
            <person name="Ahn B.O."/>
            <person name="Rhee S.Y."/>
            <person name="Sohng J.K."/>
        </authorList>
    </citation>
    <scope>NUCLEOTIDE SEQUENCE</scope>
    <source>
        <tissue evidence="1">Leaf</tissue>
    </source>
</reference>
<proteinExistence type="predicted"/>
<protein>
    <submittedName>
        <fullName evidence="1">Uncharacterized protein</fullName>
    </submittedName>
</protein>
<gene>
    <name evidence="1" type="ORF">G2W53_000542</name>
</gene>
<comment type="caution">
    <text evidence="1">The sequence shown here is derived from an EMBL/GenBank/DDBJ whole genome shotgun (WGS) entry which is preliminary data.</text>
</comment>
<sequence>MSVLQDKKVIATRRSDLVVDSDA</sequence>
<dbReference type="EMBL" id="JAAIUW010000001">
    <property type="protein sequence ID" value="KAF7843637.1"/>
    <property type="molecule type" value="Genomic_DNA"/>
</dbReference>
<dbReference type="AlphaFoldDB" id="A0A834XG33"/>
<dbReference type="Proteomes" id="UP000634136">
    <property type="component" value="Unassembled WGS sequence"/>
</dbReference>
<evidence type="ECO:0000313" key="1">
    <source>
        <dbReference type="EMBL" id="KAF7843637.1"/>
    </source>
</evidence>
<organism evidence="1 2">
    <name type="scientific">Senna tora</name>
    <dbReference type="NCBI Taxonomy" id="362788"/>
    <lineage>
        <taxon>Eukaryota</taxon>
        <taxon>Viridiplantae</taxon>
        <taxon>Streptophyta</taxon>
        <taxon>Embryophyta</taxon>
        <taxon>Tracheophyta</taxon>
        <taxon>Spermatophyta</taxon>
        <taxon>Magnoliopsida</taxon>
        <taxon>eudicotyledons</taxon>
        <taxon>Gunneridae</taxon>
        <taxon>Pentapetalae</taxon>
        <taxon>rosids</taxon>
        <taxon>fabids</taxon>
        <taxon>Fabales</taxon>
        <taxon>Fabaceae</taxon>
        <taxon>Caesalpinioideae</taxon>
        <taxon>Cassia clade</taxon>
        <taxon>Senna</taxon>
    </lineage>
</organism>
<evidence type="ECO:0000313" key="2">
    <source>
        <dbReference type="Proteomes" id="UP000634136"/>
    </source>
</evidence>
<name>A0A834XG33_9FABA</name>
<accession>A0A834XG33</accession>
<keyword evidence="2" id="KW-1185">Reference proteome</keyword>